<protein>
    <recommendedName>
        <fullName evidence="4">Transmembrane protein</fullName>
    </recommendedName>
</protein>
<reference evidence="2 3" key="1">
    <citation type="submission" date="2015-06" db="EMBL/GenBank/DDBJ databases">
        <title>Prevotella sp. 109, sp. nov., a novel member of the family Prevotellaceae isolated from human faeces.</title>
        <authorList>
            <person name="Shkoporov A.N."/>
            <person name="Chaplin A.V."/>
            <person name="Kafarskaia L.I."/>
            <person name="Efimov B.A."/>
        </authorList>
    </citation>
    <scope>NUCLEOTIDE SEQUENCE [LARGE SCALE GENOMIC DNA]</scope>
    <source>
        <strain evidence="2 3">109</strain>
    </source>
</reference>
<dbReference type="AlphaFoldDB" id="A0A8E1UQA5"/>
<evidence type="ECO:0000256" key="1">
    <source>
        <dbReference type="SAM" id="Phobius"/>
    </source>
</evidence>
<evidence type="ECO:0008006" key="4">
    <source>
        <dbReference type="Google" id="ProtNLM"/>
    </source>
</evidence>
<feature type="transmembrane region" description="Helical" evidence="1">
    <location>
        <begin position="95"/>
        <end position="118"/>
    </location>
</feature>
<feature type="transmembrane region" description="Helical" evidence="1">
    <location>
        <begin position="138"/>
        <end position="159"/>
    </location>
</feature>
<dbReference type="RefSeq" id="WP_147630800.1">
    <property type="nucleotide sequence ID" value="NZ_LFQU01000010.1"/>
</dbReference>
<keyword evidence="1" id="KW-1133">Transmembrane helix</keyword>
<name>A0A8E1UQA5_9BACT</name>
<evidence type="ECO:0000313" key="2">
    <source>
        <dbReference type="EMBL" id="KOO68690.1"/>
    </source>
</evidence>
<dbReference type="Proteomes" id="UP000036951">
    <property type="component" value="Unassembled WGS sequence"/>
</dbReference>
<accession>A0A8E1UQA5</accession>
<keyword evidence="3" id="KW-1185">Reference proteome</keyword>
<dbReference type="EMBL" id="LFQU01000010">
    <property type="protein sequence ID" value="KOO68690.1"/>
    <property type="molecule type" value="Genomic_DNA"/>
</dbReference>
<sequence length="170" mass="19678">MLKKKSKKQQMEFSRSPKLSGKVNVCLGLPLTALWLLRCWKIDCWYNGTTILSYIVLLLMVGTGIYRWAFRKGAISDTVTLGGFSNRMYLRYRQLYMPVGIAAGFLLIFVFTALLTFIDDGIDGLTIQRLSEELATFGWMFILVLYKVLKSYVDFYEYYRSPEASRKKVD</sequence>
<proteinExistence type="predicted"/>
<gene>
    <name evidence="2" type="ORF">ACU52_06720</name>
</gene>
<keyword evidence="1" id="KW-0472">Membrane</keyword>
<keyword evidence="1" id="KW-0812">Transmembrane</keyword>
<feature type="transmembrane region" description="Helical" evidence="1">
    <location>
        <begin position="51"/>
        <end position="70"/>
    </location>
</feature>
<evidence type="ECO:0000313" key="3">
    <source>
        <dbReference type="Proteomes" id="UP000036951"/>
    </source>
</evidence>
<comment type="caution">
    <text evidence="2">The sequence shown here is derived from an EMBL/GenBank/DDBJ whole genome shotgun (WGS) entry which is preliminary data.</text>
</comment>
<organism evidence="2 3">
    <name type="scientific">Xylanibacter rarus</name>
    <dbReference type="NCBI Taxonomy" id="1676614"/>
    <lineage>
        <taxon>Bacteria</taxon>
        <taxon>Pseudomonadati</taxon>
        <taxon>Bacteroidota</taxon>
        <taxon>Bacteroidia</taxon>
        <taxon>Bacteroidales</taxon>
        <taxon>Prevotellaceae</taxon>
        <taxon>Xylanibacter</taxon>
    </lineage>
</organism>